<protein>
    <submittedName>
        <fullName evidence="9">Tyrosine-type recombinase/integrase</fullName>
    </submittedName>
</protein>
<dbReference type="Gene3D" id="1.10.150.130">
    <property type="match status" value="1"/>
</dbReference>
<feature type="domain" description="Core-binding (CB)" evidence="8">
    <location>
        <begin position="1"/>
        <end position="79"/>
    </location>
</feature>
<sequence length="309" mass="35346">MHTWAQYLRDIGRSTNTVYEYERRVRLWKNYLEERGKRLDEAERADVIEWQRQLLREKNSARTINSKISAVSLYYEWLVITDGIDDNPVPTGMSLRGTVPRIQRLTDDELRDVLAYFDTLQANLRTAFWTMFGTGARVGEVAKLTYTDVKLVGGAVWIDIRDAKWGSDRTVPVVDDKAARVLYSYWLDQHPTGLPLFHVSKRTLQEYATNYAEISGLHFYSHLLRHTFAARMLEQGVAMTEIQYLLGHKSLSMTAHYTESALLDTSHLAPSIMQQYGNGGTKPQTTPRLRPIGDDDSGTNSTRRGELPA</sequence>
<accession>A0ABW4CWB7</accession>
<evidence type="ECO:0000256" key="3">
    <source>
        <dbReference type="ARBA" id="ARBA00023125"/>
    </source>
</evidence>
<dbReference type="InterPro" id="IPR044068">
    <property type="entry name" value="CB"/>
</dbReference>
<name>A0ABW4CWB7_9LACO</name>
<feature type="compositionally biased region" description="Polar residues" evidence="6">
    <location>
        <begin position="273"/>
        <end position="287"/>
    </location>
</feature>
<comment type="caution">
    <text evidence="9">The sequence shown here is derived from an EMBL/GenBank/DDBJ whole genome shotgun (WGS) entry which is preliminary data.</text>
</comment>
<feature type="domain" description="Tyr recombinase" evidence="7">
    <location>
        <begin position="100"/>
        <end position="273"/>
    </location>
</feature>
<dbReference type="InterPro" id="IPR002104">
    <property type="entry name" value="Integrase_catalytic"/>
</dbReference>
<dbReference type="Pfam" id="PF02899">
    <property type="entry name" value="Phage_int_SAM_1"/>
    <property type="match status" value="1"/>
</dbReference>
<dbReference type="InterPro" id="IPR013762">
    <property type="entry name" value="Integrase-like_cat_sf"/>
</dbReference>
<dbReference type="SUPFAM" id="SSF56349">
    <property type="entry name" value="DNA breaking-rejoining enzymes"/>
    <property type="match status" value="1"/>
</dbReference>
<evidence type="ECO:0000259" key="7">
    <source>
        <dbReference type="PROSITE" id="PS51898"/>
    </source>
</evidence>
<dbReference type="PANTHER" id="PTHR30349:SF64">
    <property type="entry name" value="PROPHAGE INTEGRASE INTD-RELATED"/>
    <property type="match status" value="1"/>
</dbReference>
<keyword evidence="4" id="KW-0233">DNA recombination</keyword>
<dbReference type="InterPro" id="IPR011010">
    <property type="entry name" value="DNA_brk_join_enz"/>
</dbReference>
<dbReference type="Gene3D" id="1.10.443.10">
    <property type="entry name" value="Intergrase catalytic core"/>
    <property type="match status" value="1"/>
</dbReference>
<dbReference type="InterPro" id="IPR004107">
    <property type="entry name" value="Integrase_SAM-like_N"/>
</dbReference>
<evidence type="ECO:0000313" key="9">
    <source>
        <dbReference type="EMBL" id="MFD1441686.1"/>
    </source>
</evidence>
<evidence type="ECO:0000259" key="8">
    <source>
        <dbReference type="PROSITE" id="PS51900"/>
    </source>
</evidence>
<evidence type="ECO:0000256" key="6">
    <source>
        <dbReference type="SAM" id="MobiDB-lite"/>
    </source>
</evidence>
<evidence type="ECO:0000256" key="4">
    <source>
        <dbReference type="ARBA" id="ARBA00023172"/>
    </source>
</evidence>
<evidence type="ECO:0000256" key="5">
    <source>
        <dbReference type="PROSITE-ProRule" id="PRU01248"/>
    </source>
</evidence>
<dbReference type="InterPro" id="IPR010998">
    <property type="entry name" value="Integrase_recombinase_N"/>
</dbReference>
<gene>
    <name evidence="9" type="ORF">ACFQ5K_09900</name>
</gene>
<keyword evidence="2" id="KW-0229">DNA integration</keyword>
<organism evidence="9 10">
    <name type="scientific">Lacticaseibacillus hegangensis</name>
    <dbReference type="NCBI Taxonomy" id="2486010"/>
    <lineage>
        <taxon>Bacteria</taxon>
        <taxon>Bacillati</taxon>
        <taxon>Bacillota</taxon>
        <taxon>Bacilli</taxon>
        <taxon>Lactobacillales</taxon>
        <taxon>Lactobacillaceae</taxon>
        <taxon>Lacticaseibacillus</taxon>
    </lineage>
</organism>
<dbReference type="InterPro" id="IPR050090">
    <property type="entry name" value="Tyrosine_recombinase_XerCD"/>
</dbReference>
<dbReference type="CDD" id="cd00397">
    <property type="entry name" value="DNA_BRE_C"/>
    <property type="match status" value="1"/>
</dbReference>
<evidence type="ECO:0000256" key="1">
    <source>
        <dbReference type="ARBA" id="ARBA00008857"/>
    </source>
</evidence>
<dbReference type="PANTHER" id="PTHR30349">
    <property type="entry name" value="PHAGE INTEGRASE-RELATED"/>
    <property type="match status" value="1"/>
</dbReference>
<evidence type="ECO:0000256" key="2">
    <source>
        <dbReference type="ARBA" id="ARBA00022908"/>
    </source>
</evidence>
<dbReference type="RefSeq" id="WP_125756185.1">
    <property type="nucleotide sequence ID" value="NZ_JBHTOK010000073.1"/>
</dbReference>
<comment type="similarity">
    <text evidence="1">Belongs to the 'phage' integrase family.</text>
</comment>
<keyword evidence="3 5" id="KW-0238">DNA-binding</keyword>
<dbReference type="PROSITE" id="PS51900">
    <property type="entry name" value="CB"/>
    <property type="match status" value="1"/>
</dbReference>
<feature type="region of interest" description="Disordered" evidence="6">
    <location>
        <begin position="273"/>
        <end position="309"/>
    </location>
</feature>
<proteinExistence type="inferred from homology"/>
<dbReference type="Proteomes" id="UP001597212">
    <property type="component" value="Unassembled WGS sequence"/>
</dbReference>
<reference evidence="10" key="1">
    <citation type="journal article" date="2019" name="Int. J. Syst. Evol. Microbiol.">
        <title>The Global Catalogue of Microorganisms (GCM) 10K type strain sequencing project: providing services to taxonomists for standard genome sequencing and annotation.</title>
        <authorList>
            <consortium name="The Broad Institute Genomics Platform"/>
            <consortium name="The Broad Institute Genome Sequencing Center for Infectious Disease"/>
            <person name="Wu L."/>
            <person name="Ma J."/>
        </authorList>
    </citation>
    <scope>NUCLEOTIDE SEQUENCE [LARGE SCALE GENOMIC DNA]</scope>
    <source>
        <strain evidence="10">CCM 8912</strain>
    </source>
</reference>
<keyword evidence="10" id="KW-1185">Reference proteome</keyword>
<dbReference type="PROSITE" id="PS51898">
    <property type="entry name" value="TYR_RECOMBINASE"/>
    <property type="match status" value="1"/>
</dbReference>
<dbReference type="Pfam" id="PF00589">
    <property type="entry name" value="Phage_integrase"/>
    <property type="match status" value="1"/>
</dbReference>
<dbReference type="EMBL" id="JBHTOK010000073">
    <property type="protein sequence ID" value="MFD1441686.1"/>
    <property type="molecule type" value="Genomic_DNA"/>
</dbReference>
<evidence type="ECO:0000313" key="10">
    <source>
        <dbReference type="Proteomes" id="UP001597212"/>
    </source>
</evidence>